<name>A0A8H5FS74_9AGAR</name>
<dbReference type="InterPro" id="IPR027417">
    <property type="entry name" value="P-loop_NTPase"/>
</dbReference>
<reference evidence="4 5" key="1">
    <citation type="journal article" date="2020" name="ISME J.">
        <title>Uncovering the hidden diversity of litter-decomposition mechanisms in mushroom-forming fungi.</title>
        <authorList>
            <person name="Floudas D."/>
            <person name="Bentzer J."/>
            <person name="Ahren D."/>
            <person name="Johansson T."/>
            <person name="Persson P."/>
            <person name="Tunlid A."/>
        </authorList>
    </citation>
    <scope>NUCLEOTIDE SEQUENCE [LARGE SCALE GENOMIC DNA]</scope>
    <source>
        <strain evidence="4 5">CBS 406.79</strain>
    </source>
</reference>
<proteinExistence type="predicted"/>
<evidence type="ECO:0000259" key="3">
    <source>
        <dbReference type="Pfam" id="PF13087"/>
    </source>
</evidence>
<dbReference type="InterPro" id="IPR041679">
    <property type="entry name" value="DNA2/NAM7-like_C"/>
</dbReference>
<organism evidence="4 5">
    <name type="scientific">Collybiopsis confluens</name>
    <dbReference type="NCBI Taxonomy" id="2823264"/>
    <lineage>
        <taxon>Eukaryota</taxon>
        <taxon>Fungi</taxon>
        <taxon>Dikarya</taxon>
        <taxon>Basidiomycota</taxon>
        <taxon>Agaricomycotina</taxon>
        <taxon>Agaricomycetes</taxon>
        <taxon>Agaricomycetidae</taxon>
        <taxon>Agaricales</taxon>
        <taxon>Marasmiineae</taxon>
        <taxon>Omphalotaceae</taxon>
        <taxon>Collybiopsis</taxon>
    </lineage>
</organism>
<keyword evidence="2" id="KW-0963">Cytoplasm</keyword>
<dbReference type="Pfam" id="PF13087">
    <property type="entry name" value="AAA_12"/>
    <property type="match status" value="1"/>
</dbReference>
<dbReference type="AlphaFoldDB" id="A0A8H5FS74"/>
<feature type="domain" description="DNA2/NAM7 helicase-like C-terminal" evidence="3">
    <location>
        <begin position="17"/>
        <end position="101"/>
    </location>
</feature>
<evidence type="ECO:0000313" key="5">
    <source>
        <dbReference type="Proteomes" id="UP000518752"/>
    </source>
</evidence>
<dbReference type="PANTHER" id="PTHR45418:SF1">
    <property type="entry name" value="CANCER_TESTIS ANTIGEN 55"/>
    <property type="match status" value="1"/>
</dbReference>
<dbReference type="PANTHER" id="PTHR45418">
    <property type="entry name" value="CANCER/TESTIS ANTIGEN 55"/>
    <property type="match status" value="1"/>
</dbReference>
<protein>
    <recommendedName>
        <fullName evidence="3">DNA2/NAM7 helicase-like C-terminal domain-containing protein</fullName>
    </recommendedName>
</protein>
<dbReference type="Proteomes" id="UP000518752">
    <property type="component" value="Unassembled WGS sequence"/>
</dbReference>
<comment type="subcellular location">
    <subcellularLocation>
        <location evidence="1">Cytoplasm</location>
    </subcellularLocation>
</comment>
<keyword evidence="5" id="KW-1185">Reference proteome</keyword>
<sequence>MDREIYSLDGRTSVGGRVPIIKLVRNFRSHPAILKLSNDRFYNRKLQYCADPELTRNLESSDELPQKKFPLIFHGIVGKDLREATSPSFFNIEEAGLVRKYCL</sequence>
<evidence type="ECO:0000313" key="4">
    <source>
        <dbReference type="EMBL" id="KAF5346812.1"/>
    </source>
</evidence>
<evidence type="ECO:0000256" key="2">
    <source>
        <dbReference type="ARBA" id="ARBA00022490"/>
    </source>
</evidence>
<dbReference type="Gene3D" id="3.40.50.300">
    <property type="entry name" value="P-loop containing nucleotide triphosphate hydrolases"/>
    <property type="match status" value="1"/>
</dbReference>
<accession>A0A8H5FS74</accession>
<dbReference type="GO" id="GO:0005737">
    <property type="term" value="C:cytoplasm"/>
    <property type="evidence" value="ECO:0007669"/>
    <property type="project" value="UniProtKB-SubCell"/>
</dbReference>
<gene>
    <name evidence="4" type="ORF">D9757_013484</name>
</gene>
<dbReference type="OrthoDB" id="6513042at2759"/>
<comment type="caution">
    <text evidence="4">The sequence shown here is derived from an EMBL/GenBank/DDBJ whole genome shotgun (WGS) entry which is preliminary data.</text>
</comment>
<evidence type="ECO:0000256" key="1">
    <source>
        <dbReference type="ARBA" id="ARBA00004496"/>
    </source>
</evidence>
<dbReference type="EMBL" id="JAACJN010000346">
    <property type="protein sequence ID" value="KAF5346812.1"/>
    <property type="molecule type" value="Genomic_DNA"/>
</dbReference>